<dbReference type="OrthoDB" id="7769014at2"/>
<evidence type="ECO:0008006" key="3">
    <source>
        <dbReference type="Google" id="ProtNLM"/>
    </source>
</evidence>
<comment type="caution">
    <text evidence="1">The sequence shown here is derived from an EMBL/GenBank/DDBJ whole genome shotgun (WGS) entry which is preliminary data.</text>
</comment>
<evidence type="ECO:0000313" key="2">
    <source>
        <dbReference type="Proteomes" id="UP000295733"/>
    </source>
</evidence>
<gene>
    <name evidence="1" type="ORF">EV656_11135</name>
</gene>
<protein>
    <recommendedName>
        <fullName evidence="3">Glycosyl transferase family 29 (Putative sialyltransferase)</fullName>
    </recommendedName>
</protein>
<accession>A0A4R2NJS8</accession>
<name>A0A4R2NJS8_RHOAD</name>
<dbReference type="Proteomes" id="UP000295733">
    <property type="component" value="Unassembled WGS sequence"/>
</dbReference>
<dbReference type="Gene3D" id="3.90.1480.20">
    <property type="entry name" value="Glycosyl transferase family 29"/>
    <property type="match status" value="1"/>
</dbReference>
<keyword evidence="2" id="KW-1185">Reference proteome</keyword>
<organism evidence="1 2">
    <name type="scientific">Rhodovulum adriaticum</name>
    <name type="common">Rhodopseudomonas adriatica</name>
    <dbReference type="NCBI Taxonomy" id="35804"/>
    <lineage>
        <taxon>Bacteria</taxon>
        <taxon>Pseudomonadati</taxon>
        <taxon>Pseudomonadota</taxon>
        <taxon>Alphaproteobacteria</taxon>
        <taxon>Rhodobacterales</taxon>
        <taxon>Paracoccaceae</taxon>
        <taxon>Rhodovulum</taxon>
    </lineage>
</organism>
<evidence type="ECO:0000313" key="1">
    <source>
        <dbReference type="EMBL" id="TCP21384.1"/>
    </source>
</evidence>
<sequence>MPRRKRIPFRLPRFGGPDLAGKRVLLIGPAESANDELDRIDPDAFDFVGRMNKSINTPLTRNGAPFAYHNLYFRNQQRNSAKSHAGRLDRASAQECGTQVVVFVLYSWREILRLFRKVLGLWRMGLDLEVHVLGPRFIRHAAAPIAPAKPTLGFVALRYLIDARPAQLHVIGFTFFRTKYVDKYNDLVENDADAIAWATRNGKHNPEAERLAFRNLYRQALAEGRNVTLGEDVLGALEDHE</sequence>
<dbReference type="InterPro" id="IPR038578">
    <property type="entry name" value="GT29-like_sf"/>
</dbReference>
<proteinExistence type="predicted"/>
<reference evidence="1 2" key="1">
    <citation type="submission" date="2019-03" db="EMBL/GenBank/DDBJ databases">
        <title>Genomic Encyclopedia of Type Strains, Phase IV (KMG-IV): sequencing the most valuable type-strain genomes for metagenomic binning, comparative biology and taxonomic classification.</title>
        <authorList>
            <person name="Goeker M."/>
        </authorList>
    </citation>
    <scope>NUCLEOTIDE SEQUENCE [LARGE SCALE GENOMIC DNA]</scope>
    <source>
        <strain evidence="1 2">DSM 2781</strain>
    </source>
</reference>
<dbReference type="EMBL" id="SLXL01000011">
    <property type="protein sequence ID" value="TCP21384.1"/>
    <property type="molecule type" value="Genomic_DNA"/>
</dbReference>
<dbReference type="RefSeq" id="WP_132604792.1">
    <property type="nucleotide sequence ID" value="NZ_NRRP01000033.1"/>
</dbReference>
<dbReference type="AlphaFoldDB" id="A0A4R2NJS8"/>